<dbReference type="InterPro" id="IPR005936">
    <property type="entry name" value="FtsH"/>
</dbReference>
<dbReference type="NCBIfam" id="TIGR01241">
    <property type="entry name" value="FtsH_fam"/>
    <property type="match status" value="1"/>
</dbReference>
<evidence type="ECO:0000313" key="18">
    <source>
        <dbReference type="Proteomes" id="UP000539052"/>
    </source>
</evidence>
<dbReference type="InterPro" id="IPR037219">
    <property type="entry name" value="Peptidase_M41-like"/>
</dbReference>
<evidence type="ECO:0000256" key="8">
    <source>
        <dbReference type="ARBA" id="ARBA00022833"/>
    </source>
</evidence>
<reference evidence="17 18" key="1">
    <citation type="submission" date="2020-03" db="EMBL/GenBank/DDBJ databases">
        <title>Genome Sequence of industrial isolate, B5A.</title>
        <authorList>
            <person name="Sharma S."/>
            <person name="Patil P.B."/>
            <person name="Korpole S."/>
        </authorList>
    </citation>
    <scope>NUCLEOTIDE SEQUENCE [LARGE SCALE GENOMIC DNA]</scope>
    <source>
        <strain evidence="17 18">PI-S10-B5A</strain>
    </source>
</reference>
<dbReference type="EC" id="3.4.24.-" evidence="13"/>
<feature type="binding site" evidence="13">
    <location>
        <begin position="210"/>
        <end position="217"/>
    </location>
    <ligand>
        <name>ATP</name>
        <dbReference type="ChEBI" id="CHEBI:30616"/>
    </ligand>
</feature>
<dbReference type="InterPro" id="IPR003593">
    <property type="entry name" value="AAA+_ATPase"/>
</dbReference>
<comment type="subunit">
    <text evidence="13">Homohexamer.</text>
</comment>
<evidence type="ECO:0000256" key="2">
    <source>
        <dbReference type="ARBA" id="ARBA00010044"/>
    </source>
</evidence>
<dbReference type="Gene3D" id="1.20.58.760">
    <property type="entry name" value="Peptidase M41"/>
    <property type="match status" value="1"/>
</dbReference>
<dbReference type="InterPro" id="IPR011546">
    <property type="entry name" value="Pept_M41_FtsH_extracell"/>
</dbReference>
<dbReference type="Pfam" id="PF06480">
    <property type="entry name" value="FtsH_ext"/>
    <property type="match status" value="1"/>
</dbReference>
<feature type="binding site" evidence="13">
    <location>
        <position position="432"/>
    </location>
    <ligand>
        <name>Zn(2+)</name>
        <dbReference type="ChEBI" id="CHEBI:29105"/>
        <note>catalytic</note>
    </ligand>
</feature>
<dbReference type="SMART" id="SM00382">
    <property type="entry name" value="AAA"/>
    <property type="match status" value="1"/>
</dbReference>
<dbReference type="PANTHER" id="PTHR23076:SF113">
    <property type="entry name" value="ATP-DEPENDENT ZINC METALLOPROTEASE FTSH 1, CHLOROPLASTIC-RELATED"/>
    <property type="match status" value="1"/>
</dbReference>
<proteinExistence type="inferred from homology"/>
<keyword evidence="9 13" id="KW-0067">ATP-binding</keyword>
<keyword evidence="5 13" id="KW-0479">Metal-binding</keyword>
<comment type="similarity">
    <text evidence="13">In the central section; belongs to the AAA ATPase family.</text>
</comment>
<dbReference type="InterPro" id="IPR041569">
    <property type="entry name" value="AAA_lid_3"/>
</dbReference>
<keyword evidence="10 13" id="KW-1133">Transmembrane helix</keyword>
<dbReference type="Pfam" id="PF00004">
    <property type="entry name" value="AAA"/>
    <property type="match status" value="1"/>
</dbReference>
<comment type="cofactor">
    <cofactor evidence="13">
        <name>Zn(2+)</name>
        <dbReference type="ChEBI" id="CHEBI:29105"/>
    </cofactor>
    <text evidence="13">Binds 1 zinc ion per subunit.</text>
</comment>
<gene>
    <name evidence="17" type="primary">hflB</name>
    <name evidence="13" type="synonym">ftsH</name>
    <name evidence="17" type="ORF">G9470_22935</name>
</gene>
<evidence type="ECO:0000256" key="9">
    <source>
        <dbReference type="ARBA" id="ARBA00022840"/>
    </source>
</evidence>
<feature type="region of interest" description="Disordered" evidence="15">
    <location>
        <begin position="612"/>
        <end position="661"/>
    </location>
</feature>
<feature type="binding site" evidence="13">
    <location>
        <position position="509"/>
    </location>
    <ligand>
        <name>Zn(2+)</name>
        <dbReference type="ChEBI" id="CHEBI:29105"/>
        <note>catalytic</note>
    </ligand>
</feature>
<accession>A0ABX1VW07</accession>
<dbReference type="PROSITE" id="PS00674">
    <property type="entry name" value="AAA"/>
    <property type="match status" value="1"/>
</dbReference>
<evidence type="ECO:0000256" key="6">
    <source>
        <dbReference type="ARBA" id="ARBA00022741"/>
    </source>
</evidence>
<evidence type="ECO:0000313" key="17">
    <source>
        <dbReference type="EMBL" id="NNJ32623.1"/>
    </source>
</evidence>
<keyword evidence="3 13" id="KW-0645">Protease</keyword>
<feature type="compositionally biased region" description="Basic and acidic residues" evidence="15">
    <location>
        <begin position="630"/>
        <end position="661"/>
    </location>
</feature>
<keyword evidence="18" id="KW-1185">Reference proteome</keyword>
<keyword evidence="6 13" id="KW-0547">Nucleotide-binding</keyword>
<evidence type="ECO:0000256" key="10">
    <source>
        <dbReference type="ARBA" id="ARBA00022989"/>
    </source>
</evidence>
<feature type="transmembrane region" description="Helical" evidence="13">
    <location>
        <begin position="14"/>
        <end position="34"/>
    </location>
</feature>
<organism evidence="17 18">
    <name type="scientific">Lacrimispora defluvii</name>
    <dbReference type="NCBI Taxonomy" id="2719233"/>
    <lineage>
        <taxon>Bacteria</taxon>
        <taxon>Bacillati</taxon>
        <taxon>Bacillota</taxon>
        <taxon>Clostridia</taxon>
        <taxon>Lachnospirales</taxon>
        <taxon>Lachnospiraceae</taxon>
        <taxon>Lacrimispora</taxon>
    </lineage>
</organism>
<evidence type="ECO:0000259" key="16">
    <source>
        <dbReference type="SMART" id="SM00382"/>
    </source>
</evidence>
<evidence type="ECO:0000256" key="14">
    <source>
        <dbReference type="RuleBase" id="RU003651"/>
    </source>
</evidence>
<evidence type="ECO:0000256" key="7">
    <source>
        <dbReference type="ARBA" id="ARBA00022801"/>
    </source>
</evidence>
<dbReference type="Pfam" id="PF17862">
    <property type="entry name" value="AAA_lid_3"/>
    <property type="match status" value="1"/>
</dbReference>
<dbReference type="EMBL" id="JAAOXG010000060">
    <property type="protein sequence ID" value="NNJ32623.1"/>
    <property type="molecule type" value="Genomic_DNA"/>
</dbReference>
<feature type="domain" description="AAA+ ATPase" evidence="16">
    <location>
        <begin position="202"/>
        <end position="341"/>
    </location>
</feature>
<feature type="compositionally biased region" description="Basic and acidic residues" evidence="15">
    <location>
        <begin position="612"/>
        <end position="621"/>
    </location>
</feature>
<dbReference type="CDD" id="cd19501">
    <property type="entry name" value="RecA-like_FtsH"/>
    <property type="match status" value="1"/>
</dbReference>
<evidence type="ECO:0000256" key="12">
    <source>
        <dbReference type="ARBA" id="ARBA00023136"/>
    </source>
</evidence>
<dbReference type="InterPro" id="IPR000642">
    <property type="entry name" value="Peptidase_M41"/>
</dbReference>
<dbReference type="InterPro" id="IPR027417">
    <property type="entry name" value="P-loop_NTPase"/>
</dbReference>
<comment type="similarity">
    <text evidence="2 13">In the C-terminal section; belongs to the peptidase M41 family.</text>
</comment>
<dbReference type="Gene3D" id="3.30.720.210">
    <property type="match status" value="1"/>
</dbReference>
<comment type="function">
    <text evidence="13">Acts as a processive, ATP-dependent zinc metallopeptidase for both cytoplasmic and membrane proteins. Plays a role in the quality control of integral membrane proteins.</text>
</comment>
<keyword evidence="8 13" id="KW-0862">Zinc</keyword>
<comment type="caution">
    <text evidence="17">The sequence shown here is derived from an EMBL/GenBank/DDBJ whole genome shotgun (WGS) entry which is preliminary data.</text>
</comment>
<comment type="similarity">
    <text evidence="14">Belongs to the AAA ATPase family.</text>
</comment>
<dbReference type="HAMAP" id="MF_01458">
    <property type="entry name" value="FtsH"/>
    <property type="match status" value="1"/>
</dbReference>
<keyword evidence="7 13" id="KW-0378">Hydrolase</keyword>
<dbReference type="SUPFAM" id="SSF52540">
    <property type="entry name" value="P-loop containing nucleoside triphosphate hydrolases"/>
    <property type="match status" value="1"/>
</dbReference>
<name>A0ABX1VW07_9FIRM</name>
<evidence type="ECO:0000256" key="5">
    <source>
        <dbReference type="ARBA" id="ARBA00022723"/>
    </source>
</evidence>
<feature type="binding site" evidence="13">
    <location>
        <position position="436"/>
    </location>
    <ligand>
        <name>Zn(2+)</name>
        <dbReference type="ChEBI" id="CHEBI:29105"/>
        <note>catalytic</note>
    </ligand>
</feature>
<evidence type="ECO:0000256" key="15">
    <source>
        <dbReference type="SAM" id="MobiDB-lite"/>
    </source>
</evidence>
<dbReference type="Gene3D" id="3.40.50.300">
    <property type="entry name" value="P-loop containing nucleotide triphosphate hydrolases"/>
    <property type="match status" value="1"/>
</dbReference>
<evidence type="ECO:0000256" key="3">
    <source>
        <dbReference type="ARBA" id="ARBA00022670"/>
    </source>
</evidence>
<feature type="transmembrane region" description="Helical" evidence="13">
    <location>
        <begin position="118"/>
        <end position="141"/>
    </location>
</feature>
<sequence length="661" mass="73159">MDNKNQNNKMPKNAQAIVIWVTAFLIAVAGISYLHNAITTRTNKELSYDTFMNMVDQKQVESVIVEDARITITPKKTWEEYKPGVSYYTVRMDNDLNLAERLRTAGVETVRTRRDGNFFIQTIVSYLLLFAAMGFLLNFMMRRVGGGGLMGVGKSNAKVYVQKETGITFKDVAGEDEAKESLTEIVDFLHNPGKYTKIGAKLPKGALLVGPPGTGKTLLAKAVAGEAHVPFYSLSGSDFVEMFVGVGASRVRDLFKQAQESAPCIIFIDEVDAIGKSRDSRFGGGNDEREQTLNQLLSEMDGFDSSKGLLVLAATNRPEILDPALLRPGRFDRRIIVDKPDLKGRVDILKVHAKDVLLDETVDLDAIALATSGAVGSDLANMINEGAILAVKNGRHAVSQKDLFEAVEVVLVGKEKKDRVLNKEERRIVSYHEVGHALVSALQKDAEPVQKITIVPRTMGALGYVMHVPEEEKFLNSKKELHAMLVGYLAGRAAEEIVFDSITTGAANDIEQATKVARAMITQYGMSDKFGLIGLATKEDQYLSGRMVMNCAEATSSQIDEEVMKMLKEAYEEAKNLLMENRDIMDQIAEFLIERETITGKEFMKIFREAKGIPEPVKSDEESGEDEASEEPKDGLTDWVKEEVKAKTEEFRGDTEDKTEL</sequence>
<dbReference type="RefSeq" id="WP_170823681.1">
    <property type="nucleotide sequence ID" value="NZ_JAAOXG010000060.1"/>
</dbReference>
<protein>
    <recommendedName>
        <fullName evidence="13">ATP-dependent zinc metalloprotease FtsH</fullName>
        <ecNumber evidence="13">3.4.24.-</ecNumber>
    </recommendedName>
</protein>
<evidence type="ECO:0000256" key="11">
    <source>
        <dbReference type="ARBA" id="ARBA00023049"/>
    </source>
</evidence>
<keyword evidence="12 13" id="KW-0472">Membrane</keyword>
<evidence type="ECO:0000256" key="13">
    <source>
        <dbReference type="HAMAP-Rule" id="MF_01458"/>
    </source>
</evidence>
<evidence type="ECO:0000256" key="1">
    <source>
        <dbReference type="ARBA" id="ARBA00004370"/>
    </source>
</evidence>
<dbReference type="Pfam" id="PF01434">
    <property type="entry name" value="Peptidase_M41"/>
    <property type="match status" value="1"/>
</dbReference>
<dbReference type="InterPro" id="IPR003959">
    <property type="entry name" value="ATPase_AAA_core"/>
</dbReference>
<feature type="active site" evidence="13">
    <location>
        <position position="433"/>
    </location>
</feature>
<dbReference type="InterPro" id="IPR003960">
    <property type="entry name" value="ATPase_AAA_CS"/>
</dbReference>
<dbReference type="Proteomes" id="UP000539052">
    <property type="component" value="Unassembled WGS sequence"/>
</dbReference>
<dbReference type="PANTHER" id="PTHR23076">
    <property type="entry name" value="METALLOPROTEASE M41 FTSH"/>
    <property type="match status" value="1"/>
</dbReference>
<keyword evidence="11 13" id="KW-0482">Metalloprotease</keyword>
<dbReference type="Gene3D" id="1.10.8.60">
    <property type="match status" value="1"/>
</dbReference>
<dbReference type="GO" id="GO:0008237">
    <property type="term" value="F:metallopeptidase activity"/>
    <property type="evidence" value="ECO:0007669"/>
    <property type="project" value="UniProtKB-KW"/>
</dbReference>
<dbReference type="SUPFAM" id="SSF140990">
    <property type="entry name" value="FtsH protease domain-like"/>
    <property type="match status" value="1"/>
</dbReference>
<evidence type="ECO:0000256" key="4">
    <source>
        <dbReference type="ARBA" id="ARBA00022692"/>
    </source>
</evidence>
<comment type="subcellular location">
    <subcellularLocation>
        <location evidence="13">Cell membrane</location>
        <topology evidence="13">Multi-pass membrane protein</topology>
        <orientation evidence="13">Cytoplasmic side</orientation>
    </subcellularLocation>
    <subcellularLocation>
        <location evidence="1">Membrane</location>
    </subcellularLocation>
</comment>
<keyword evidence="4 13" id="KW-0812">Transmembrane</keyword>
<keyword evidence="13" id="KW-1003">Cell membrane</keyword>